<dbReference type="EMBL" id="CAEZYF010000027">
    <property type="protein sequence ID" value="CAB4742609.1"/>
    <property type="molecule type" value="Genomic_DNA"/>
</dbReference>
<dbReference type="AlphaFoldDB" id="A0A6J6AAW7"/>
<gene>
    <name evidence="3" type="ORF">UFOPK2656_03008</name>
    <name evidence="4" type="ORF">UFOPK3099_00332</name>
    <name evidence="5" type="ORF">UFOPK3267_00427</name>
    <name evidence="6" type="ORF">UFOPK3651_03125</name>
    <name evidence="7" type="ORF">UFOPK3931_00708</name>
    <name evidence="2" type="ORF">UFOPK4189_02794</name>
</gene>
<evidence type="ECO:0000313" key="4">
    <source>
        <dbReference type="EMBL" id="CAB4804609.1"/>
    </source>
</evidence>
<sequence>MCSPREAGVMTRTAAPHVDEADLIWQQCLFAFEDPMVDAAFGGLVRTHLDETSWVDVVPGWLRGADLVFAELVARLQWEQREVTMVHRRLPEPRLTAWWSPSSGGPEPLPVLDDARMALTRQYARPFDSIGFNLYRDGRDSVAWHADRERYEHEDPVVAIISTGTPRVFHLRPKSGVTGASRSFRLGQGDLLVMGGACQHDYEHAVPKSAVVDGPRLSIVFRHHLSGGWVSDDAQTVRYSD</sequence>
<dbReference type="PANTHER" id="PTHR31212:SF4">
    <property type="entry name" value="ALPHA-KETOGLUTARATE-DEPENDENT DIOXYGENASE ALKB HOMOLOG 3"/>
    <property type="match status" value="1"/>
</dbReference>
<dbReference type="SUPFAM" id="SSF51197">
    <property type="entry name" value="Clavaminate synthase-like"/>
    <property type="match status" value="1"/>
</dbReference>
<evidence type="ECO:0000313" key="5">
    <source>
        <dbReference type="EMBL" id="CAB4847175.1"/>
    </source>
</evidence>
<evidence type="ECO:0000313" key="7">
    <source>
        <dbReference type="EMBL" id="CAB4979453.1"/>
    </source>
</evidence>
<reference evidence="2" key="1">
    <citation type="submission" date="2020-05" db="EMBL/GenBank/DDBJ databases">
        <authorList>
            <person name="Chiriac C."/>
            <person name="Salcher M."/>
            <person name="Ghai R."/>
            <person name="Kavagutti S V."/>
        </authorList>
    </citation>
    <scope>NUCLEOTIDE SEQUENCE</scope>
</reference>
<proteinExistence type="predicted"/>
<dbReference type="EMBL" id="CAFBOL010000012">
    <property type="protein sequence ID" value="CAB4979453.1"/>
    <property type="molecule type" value="Genomic_DNA"/>
</dbReference>
<dbReference type="EMBL" id="CAFAAV010000015">
    <property type="protein sequence ID" value="CAB4804609.1"/>
    <property type="molecule type" value="Genomic_DNA"/>
</dbReference>
<dbReference type="EMBL" id="CAFBMT010000030">
    <property type="protein sequence ID" value="CAB4955215.1"/>
    <property type="molecule type" value="Genomic_DNA"/>
</dbReference>
<name>A0A6J6AAW7_9ZZZZ</name>
<dbReference type="EMBL" id="CAFBIY010000014">
    <property type="protein sequence ID" value="CAB4847175.1"/>
    <property type="molecule type" value="Genomic_DNA"/>
</dbReference>
<organism evidence="2">
    <name type="scientific">freshwater metagenome</name>
    <dbReference type="NCBI Taxonomy" id="449393"/>
    <lineage>
        <taxon>unclassified sequences</taxon>
        <taxon>metagenomes</taxon>
        <taxon>ecological metagenomes</taxon>
    </lineage>
</organism>
<dbReference type="InterPro" id="IPR005123">
    <property type="entry name" value="Oxoglu/Fe-dep_dioxygenase_dom"/>
</dbReference>
<dbReference type="InterPro" id="IPR037151">
    <property type="entry name" value="AlkB-like_sf"/>
</dbReference>
<dbReference type="GO" id="GO:0051213">
    <property type="term" value="F:dioxygenase activity"/>
    <property type="evidence" value="ECO:0007669"/>
    <property type="project" value="InterPro"/>
</dbReference>
<dbReference type="InterPro" id="IPR027450">
    <property type="entry name" value="AlkB-like"/>
</dbReference>
<dbReference type="InterPro" id="IPR032854">
    <property type="entry name" value="ALKBH3"/>
</dbReference>
<dbReference type="EMBL" id="CAESGF010000023">
    <property type="protein sequence ID" value="CAB4365035.1"/>
    <property type="molecule type" value="Genomic_DNA"/>
</dbReference>
<feature type="domain" description="Fe2OG dioxygenase" evidence="1">
    <location>
        <begin position="126"/>
        <end position="225"/>
    </location>
</feature>
<dbReference type="Gene3D" id="2.60.120.590">
    <property type="entry name" value="Alpha-ketoglutarate-dependent dioxygenase AlkB-like"/>
    <property type="match status" value="1"/>
</dbReference>
<dbReference type="PANTHER" id="PTHR31212">
    <property type="entry name" value="ALPHA-KETOGLUTARATE-DEPENDENT DIOXYGENASE ALKB HOMOLOG 3"/>
    <property type="match status" value="1"/>
</dbReference>
<protein>
    <submittedName>
        <fullName evidence="2">Unannotated protein</fullName>
    </submittedName>
</protein>
<evidence type="ECO:0000313" key="3">
    <source>
        <dbReference type="EMBL" id="CAB4742609.1"/>
    </source>
</evidence>
<evidence type="ECO:0000259" key="1">
    <source>
        <dbReference type="PROSITE" id="PS51471"/>
    </source>
</evidence>
<dbReference type="Pfam" id="PF13532">
    <property type="entry name" value="2OG-FeII_Oxy_2"/>
    <property type="match status" value="1"/>
</dbReference>
<accession>A0A6J6AAW7</accession>
<dbReference type="GO" id="GO:0006307">
    <property type="term" value="P:DNA alkylation repair"/>
    <property type="evidence" value="ECO:0007669"/>
    <property type="project" value="InterPro"/>
</dbReference>
<evidence type="ECO:0000313" key="6">
    <source>
        <dbReference type="EMBL" id="CAB4955215.1"/>
    </source>
</evidence>
<dbReference type="PROSITE" id="PS51471">
    <property type="entry name" value="FE2OG_OXY"/>
    <property type="match status" value="1"/>
</dbReference>
<evidence type="ECO:0000313" key="2">
    <source>
        <dbReference type="EMBL" id="CAB4365035.1"/>
    </source>
</evidence>